<dbReference type="GO" id="GO:0003779">
    <property type="term" value="F:actin binding"/>
    <property type="evidence" value="ECO:0007669"/>
    <property type="project" value="UniProtKB-KW"/>
</dbReference>
<dbReference type="Gene3D" id="1.20.58.760">
    <property type="entry name" value="Peptidase M41"/>
    <property type="match status" value="1"/>
</dbReference>
<dbReference type="SUPFAM" id="SSF46966">
    <property type="entry name" value="Spectrin repeat"/>
    <property type="match status" value="3"/>
</dbReference>
<dbReference type="InterPro" id="IPR037219">
    <property type="entry name" value="Peptidase_M41-like"/>
</dbReference>
<keyword evidence="5" id="KW-0677">Repeat</keyword>
<comment type="caution">
    <text evidence="8">The sequence shown here is derived from an EMBL/GenBank/DDBJ whole genome shotgun (WGS) entry which is preliminary data.</text>
</comment>
<dbReference type="GO" id="GO:0005737">
    <property type="term" value="C:cytoplasm"/>
    <property type="evidence" value="ECO:0007669"/>
    <property type="project" value="UniProtKB-ARBA"/>
</dbReference>
<comment type="similarity">
    <text evidence="2">Belongs to the spectrin family.</text>
</comment>
<organism evidence="8 9">
    <name type="scientific">Heterodera trifolii</name>
    <dbReference type="NCBI Taxonomy" id="157864"/>
    <lineage>
        <taxon>Eukaryota</taxon>
        <taxon>Metazoa</taxon>
        <taxon>Ecdysozoa</taxon>
        <taxon>Nematoda</taxon>
        <taxon>Chromadorea</taxon>
        <taxon>Rhabditida</taxon>
        <taxon>Tylenchina</taxon>
        <taxon>Tylenchomorpha</taxon>
        <taxon>Tylenchoidea</taxon>
        <taxon>Heteroderidae</taxon>
        <taxon>Heteroderinae</taxon>
        <taxon>Heterodera</taxon>
    </lineage>
</organism>
<keyword evidence="6" id="KW-0009">Actin-binding</keyword>
<dbReference type="EMBL" id="JBICBT010000453">
    <property type="protein sequence ID" value="KAL3113193.1"/>
    <property type="molecule type" value="Genomic_DNA"/>
</dbReference>
<dbReference type="Gene3D" id="1.20.58.60">
    <property type="match status" value="3"/>
</dbReference>
<dbReference type="GO" id="GO:0005856">
    <property type="term" value="C:cytoskeleton"/>
    <property type="evidence" value="ECO:0007669"/>
    <property type="project" value="UniProtKB-SubCell"/>
</dbReference>
<dbReference type="SMART" id="SM00150">
    <property type="entry name" value="SPEC"/>
    <property type="match status" value="3"/>
</dbReference>
<evidence type="ECO:0000256" key="7">
    <source>
        <dbReference type="ARBA" id="ARBA00023212"/>
    </source>
</evidence>
<dbReference type="AlphaFoldDB" id="A0ABD2LDE4"/>
<name>A0ABD2LDE4_9BILA</name>
<evidence type="ECO:0000256" key="4">
    <source>
        <dbReference type="ARBA" id="ARBA00022490"/>
    </source>
</evidence>
<dbReference type="FunFam" id="1.20.58.60:FF:000007">
    <property type="entry name" value="Spectrin alpha chain non-erythrocytic 1"/>
    <property type="match status" value="1"/>
</dbReference>
<dbReference type="GO" id="GO:0051693">
    <property type="term" value="P:actin filament capping"/>
    <property type="evidence" value="ECO:0007669"/>
    <property type="project" value="UniProtKB-KW"/>
</dbReference>
<evidence type="ECO:0000256" key="5">
    <source>
        <dbReference type="ARBA" id="ARBA00022737"/>
    </source>
</evidence>
<dbReference type="Proteomes" id="UP001620626">
    <property type="component" value="Unassembled WGS sequence"/>
</dbReference>
<keyword evidence="9" id="KW-1185">Reference proteome</keyword>
<dbReference type="Pfam" id="PF00435">
    <property type="entry name" value="Spectrin"/>
    <property type="match status" value="3"/>
</dbReference>
<dbReference type="InterPro" id="IPR002017">
    <property type="entry name" value="Spectrin_repeat"/>
</dbReference>
<accession>A0ABD2LDE4</accession>
<dbReference type="InterPro" id="IPR018159">
    <property type="entry name" value="Spectrin/alpha-actinin"/>
</dbReference>
<evidence type="ECO:0000313" key="9">
    <source>
        <dbReference type="Proteomes" id="UP001620626"/>
    </source>
</evidence>
<evidence type="ECO:0000256" key="1">
    <source>
        <dbReference type="ARBA" id="ARBA00004245"/>
    </source>
</evidence>
<dbReference type="SUPFAM" id="SSF140990">
    <property type="entry name" value="FtsH protease domain-like"/>
    <property type="match status" value="1"/>
</dbReference>
<evidence type="ECO:0000256" key="6">
    <source>
        <dbReference type="ARBA" id="ARBA00023203"/>
    </source>
</evidence>
<dbReference type="CDD" id="cd00176">
    <property type="entry name" value="SPEC"/>
    <property type="match status" value="2"/>
</dbReference>
<protein>
    <submittedName>
        <fullName evidence="8">Uncharacterized protein</fullName>
    </submittedName>
</protein>
<evidence type="ECO:0000256" key="3">
    <source>
        <dbReference type="ARBA" id="ARBA00022467"/>
    </source>
</evidence>
<reference evidence="8 9" key="1">
    <citation type="submission" date="2024-10" db="EMBL/GenBank/DDBJ databases">
        <authorList>
            <person name="Kim D."/>
        </authorList>
    </citation>
    <scope>NUCLEOTIDE SEQUENCE [LARGE SCALE GENOMIC DNA]</scope>
    <source>
        <strain evidence="8">BH-2024</strain>
    </source>
</reference>
<keyword evidence="4" id="KW-0963">Cytoplasm</keyword>
<comment type="subcellular location">
    <subcellularLocation>
        <location evidence="1">Cytoplasm</location>
        <location evidence="1">Cytoskeleton</location>
    </subcellularLocation>
</comment>
<keyword evidence="3" id="KW-0117">Actin capping</keyword>
<evidence type="ECO:0000313" key="8">
    <source>
        <dbReference type="EMBL" id="KAL3113193.1"/>
    </source>
</evidence>
<evidence type="ECO:0000256" key="2">
    <source>
        <dbReference type="ARBA" id="ARBA00006826"/>
    </source>
</evidence>
<keyword evidence="7" id="KW-0206">Cytoskeleton</keyword>
<proteinExistence type="inferred from homology"/>
<gene>
    <name evidence="8" type="ORF">niasHT_018112</name>
</gene>
<dbReference type="PANTHER" id="PTHR11915">
    <property type="entry name" value="SPECTRIN/FILAMIN RELATED CYTOSKELETAL PROTEIN"/>
    <property type="match status" value="1"/>
</dbReference>
<sequence length="562" mass="64828">MDKLGMETDRLCQLYPEKSEDIAAKVDEARGWWEALKLIAEQRMWGVDQSYNRLEWTNGIQALILSLELAKDIAGAVTLLEQHQEHKCEIEARTDSFKQTAETGQRLLDEDIDEADEIRQCLQNLAMEQTSLNNLWEKRRILYEQCMDLQLFYRDTEQAESWMTKQEAFLQNDDLGDSLDAVESLLKKHEDFKKSSAAQEEKIQALDEFGTKLIEGGHYAAEDVAKRREMVLFQLLARRRHLMDRMAQRRERLKESYRLHSFDRDCDQMLGWIQEKLKTAKDQSYLDPTNIRGKLQKHGNFEQELRANRNRLDEIKATGQELIQSGQYANEYIQKNENLLREGLGRGLRLFQLFLFVGLLLSIGICTAADEFEEHRTCFLLIRHKRQTLLEVADHEVGHVLICERDAYCFPLVNVTIVPVGSRLGCAVHRIPKKLSNDQLLAMVKLKFGGGARGEIIYGVARGMGSDSPAARNYAYTYIINQRLKQPKIEVIPFPSADQIHPADLNATNVLLQNLYIEVKTELSKCRMRWKGMRLRNRLIIKQTMTGTEVTAVIGNIRKPKG</sequence>